<evidence type="ECO:0000313" key="2">
    <source>
        <dbReference type="EMBL" id="EFB33164.1"/>
    </source>
</evidence>
<gene>
    <name evidence="2" type="ORF">HMPREF0971_00443</name>
</gene>
<dbReference type="InterPro" id="IPR014710">
    <property type="entry name" value="RmlC-like_jellyroll"/>
</dbReference>
<name>D1QNA7_9BACT</name>
<reference evidence="2 3" key="1">
    <citation type="submission" date="2009-11" db="EMBL/GenBank/DDBJ databases">
        <authorList>
            <person name="Weinstock G."/>
            <person name="Sodergren E."/>
            <person name="Clifton S."/>
            <person name="Fulton L."/>
            <person name="Fulton B."/>
            <person name="Courtney L."/>
            <person name="Fronick C."/>
            <person name="Harrison M."/>
            <person name="Strong C."/>
            <person name="Farmer C."/>
            <person name="Delahaunty K."/>
            <person name="Markovic C."/>
            <person name="Hall O."/>
            <person name="Minx P."/>
            <person name="Tomlinson C."/>
            <person name="Mitreva M."/>
            <person name="Nelson J."/>
            <person name="Hou S."/>
            <person name="Wollam A."/>
            <person name="Pepin K.H."/>
            <person name="Johnson M."/>
            <person name="Bhonagiri V."/>
            <person name="Nash W.E."/>
            <person name="Warren W."/>
            <person name="Chinwalla A."/>
            <person name="Mardis E.R."/>
            <person name="Wilson R.K."/>
        </authorList>
    </citation>
    <scope>NUCLEOTIDE SEQUENCE [LARGE SCALE GENOMIC DNA]</scope>
    <source>
        <strain evidence="2 3">F0302</strain>
    </source>
</reference>
<dbReference type="SUPFAM" id="SSF51182">
    <property type="entry name" value="RmlC-like cupins"/>
    <property type="match status" value="1"/>
</dbReference>
<dbReference type="InterPro" id="IPR008894">
    <property type="entry name" value="QdtA_cupin_dom"/>
</dbReference>
<protein>
    <submittedName>
        <fullName evidence="2">WxcM-like protein</fullName>
    </submittedName>
</protein>
<dbReference type="Proteomes" id="UP000004079">
    <property type="component" value="Unassembled WGS sequence"/>
</dbReference>
<dbReference type="InterPro" id="IPR011051">
    <property type="entry name" value="RmlC_Cupin_sf"/>
</dbReference>
<dbReference type="Gene3D" id="2.60.120.10">
    <property type="entry name" value="Jelly Rolls"/>
    <property type="match status" value="1"/>
</dbReference>
<evidence type="ECO:0000259" key="1">
    <source>
        <dbReference type="Pfam" id="PF05523"/>
    </source>
</evidence>
<dbReference type="CDD" id="cd20292">
    <property type="entry name" value="cupin_QdtA-like"/>
    <property type="match status" value="1"/>
</dbReference>
<proteinExistence type="predicted"/>
<dbReference type="HOGENOM" id="CLU_127501_0_0_10"/>
<dbReference type="Pfam" id="PF05523">
    <property type="entry name" value="FdtA"/>
    <property type="match status" value="1"/>
</dbReference>
<dbReference type="RefSeq" id="WP_004371437.1">
    <property type="nucleotide sequence ID" value="NZ_GG703883.1"/>
</dbReference>
<feature type="domain" description="Sugar 3,4-ketoisomerase QdtA cupin" evidence="1">
    <location>
        <begin position="6"/>
        <end position="131"/>
    </location>
</feature>
<sequence length="136" mass="15608">MQSLGKLIDLPKIIDPRGNLTVAQQYAQVPFGIRRVYWTYDVPSGESRGGHAHRLCREFVIAVSGSFDVSLDNGQAKKTYHLNHPYQGLLIETNIWRTLEDFSSGAVCLVLAEDEFDEEDYIYDYHQFLDHLKCLK</sequence>
<evidence type="ECO:0000313" key="3">
    <source>
        <dbReference type="Proteomes" id="UP000004079"/>
    </source>
</evidence>
<comment type="caution">
    <text evidence="2">The sequence shown here is derived from an EMBL/GenBank/DDBJ whole genome shotgun (WGS) entry which is preliminary data.</text>
</comment>
<dbReference type="AlphaFoldDB" id="D1QNA7"/>
<accession>D1QNA7</accession>
<dbReference type="STRING" id="649760.HMPREF0971_00443"/>
<organism evidence="2 3">
    <name type="scientific">Segatella oris F0302</name>
    <dbReference type="NCBI Taxonomy" id="649760"/>
    <lineage>
        <taxon>Bacteria</taxon>
        <taxon>Pseudomonadati</taxon>
        <taxon>Bacteroidota</taxon>
        <taxon>Bacteroidia</taxon>
        <taxon>Bacteroidales</taxon>
        <taxon>Prevotellaceae</taxon>
        <taxon>Segatella</taxon>
    </lineage>
</organism>
<dbReference type="EMBL" id="ACUZ02000004">
    <property type="protein sequence ID" value="EFB33164.1"/>
    <property type="molecule type" value="Genomic_DNA"/>
</dbReference>